<gene>
    <name evidence="1" type="ORF">METZ01_LOCUS81382</name>
</gene>
<sequence length="113" mass="12113">VGPVSVIDCPGCGEDEDLTGDRRGDPGNEAITVTCGACGLVWDRDLTPRCPTCGSEDVRTALRSIVDKSRGTQLSIQSMQVVHLCRVCDAEQLAAWNQSNTPLAPTELPFDPR</sequence>
<reference evidence="1" key="1">
    <citation type="submission" date="2018-05" db="EMBL/GenBank/DDBJ databases">
        <authorList>
            <person name="Lanie J.A."/>
            <person name="Ng W.-L."/>
            <person name="Kazmierczak K.M."/>
            <person name="Andrzejewski T.M."/>
            <person name="Davidsen T.M."/>
            <person name="Wayne K.J."/>
            <person name="Tettelin H."/>
            <person name="Glass J.I."/>
            <person name="Rusch D."/>
            <person name="Podicherti R."/>
            <person name="Tsui H.-C.T."/>
            <person name="Winkler M.E."/>
        </authorList>
    </citation>
    <scope>NUCLEOTIDE SEQUENCE</scope>
</reference>
<proteinExistence type="predicted"/>
<accession>A0A381ULL3</accession>
<dbReference type="AlphaFoldDB" id="A0A381ULL3"/>
<evidence type="ECO:0000313" key="1">
    <source>
        <dbReference type="EMBL" id="SVA28528.1"/>
    </source>
</evidence>
<name>A0A381ULL3_9ZZZZ</name>
<dbReference type="EMBL" id="UINC01006600">
    <property type="protein sequence ID" value="SVA28528.1"/>
    <property type="molecule type" value="Genomic_DNA"/>
</dbReference>
<organism evidence="1">
    <name type="scientific">marine metagenome</name>
    <dbReference type="NCBI Taxonomy" id="408172"/>
    <lineage>
        <taxon>unclassified sequences</taxon>
        <taxon>metagenomes</taxon>
        <taxon>ecological metagenomes</taxon>
    </lineage>
</organism>
<feature type="non-terminal residue" evidence="1">
    <location>
        <position position="1"/>
    </location>
</feature>
<protein>
    <submittedName>
        <fullName evidence="1">Uncharacterized protein</fullName>
    </submittedName>
</protein>